<feature type="transmembrane region" description="Helical" evidence="9">
    <location>
        <begin position="480"/>
        <end position="501"/>
    </location>
</feature>
<keyword evidence="5 9" id="KW-0812">Transmembrane</keyword>
<dbReference type="Pfam" id="PF24878">
    <property type="entry name" value="YkcB_C"/>
    <property type="match status" value="1"/>
</dbReference>
<dbReference type="AlphaFoldDB" id="A0A401ZJ94"/>
<keyword evidence="13" id="KW-1185">Reference proteome</keyword>
<evidence type="ECO:0000313" key="12">
    <source>
        <dbReference type="EMBL" id="GCE06898.1"/>
    </source>
</evidence>
<dbReference type="PANTHER" id="PTHR33908:SF3">
    <property type="entry name" value="UNDECAPRENYL PHOSPHATE-ALPHA-4-AMINO-4-DEOXY-L-ARABINOSE ARABINOSYL TRANSFERASE"/>
    <property type="match status" value="1"/>
</dbReference>
<evidence type="ECO:0000259" key="10">
    <source>
        <dbReference type="Pfam" id="PF13231"/>
    </source>
</evidence>
<evidence type="ECO:0000256" key="7">
    <source>
        <dbReference type="ARBA" id="ARBA00023136"/>
    </source>
</evidence>
<keyword evidence="3" id="KW-0328">Glycosyltransferase</keyword>
<feature type="domain" description="Putative mannosyltransferase YkcA/B-like C-terminal" evidence="11">
    <location>
        <begin position="624"/>
        <end position="701"/>
    </location>
</feature>
<dbReference type="GO" id="GO:0009103">
    <property type="term" value="P:lipopolysaccharide biosynthetic process"/>
    <property type="evidence" value="ECO:0007669"/>
    <property type="project" value="UniProtKB-ARBA"/>
</dbReference>
<feature type="compositionally biased region" description="Polar residues" evidence="8">
    <location>
        <begin position="741"/>
        <end position="754"/>
    </location>
</feature>
<dbReference type="GO" id="GO:0005886">
    <property type="term" value="C:plasma membrane"/>
    <property type="evidence" value="ECO:0007669"/>
    <property type="project" value="UniProtKB-SubCell"/>
</dbReference>
<feature type="transmembrane region" description="Helical" evidence="9">
    <location>
        <begin position="507"/>
        <end position="529"/>
    </location>
</feature>
<keyword evidence="2" id="KW-1003">Cell membrane</keyword>
<feature type="transmembrane region" description="Helical" evidence="9">
    <location>
        <begin position="158"/>
        <end position="175"/>
    </location>
</feature>
<dbReference type="EMBL" id="BIFQ01000001">
    <property type="protein sequence ID" value="GCE06898.1"/>
    <property type="molecule type" value="Genomic_DNA"/>
</dbReference>
<dbReference type="PANTHER" id="PTHR33908">
    <property type="entry name" value="MANNOSYLTRANSFERASE YKCB-RELATED"/>
    <property type="match status" value="1"/>
</dbReference>
<dbReference type="Pfam" id="PF13231">
    <property type="entry name" value="PMT_2"/>
    <property type="match status" value="1"/>
</dbReference>
<feature type="transmembrane region" description="Helical" evidence="9">
    <location>
        <begin position="454"/>
        <end position="473"/>
    </location>
</feature>
<feature type="transmembrane region" description="Helical" evidence="9">
    <location>
        <begin position="182"/>
        <end position="198"/>
    </location>
</feature>
<accession>A0A401ZJ94</accession>
<evidence type="ECO:0000256" key="2">
    <source>
        <dbReference type="ARBA" id="ARBA00022475"/>
    </source>
</evidence>
<feature type="compositionally biased region" description="Polar residues" evidence="8">
    <location>
        <begin position="300"/>
        <end position="321"/>
    </location>
</feature>
<keyword evidence="4" id="KW-0808">Transferase</keyword>
<feature type="transmembrane region" description="Helical" evidence="9">
    <location>
        <begin position="27"/>
        <end position="48"/>
    </location>
</feature>
<evidence type="ECO:0000256" key="5">
    <source>
        <dbReference type="ARBA" id="ARBA00022692"/>
    </source>
</evidence>
<feature type="region of interest" description="Disordered" evidence="8">
    <location>
        <begin position="285"/>
        <end position="359"/>
    </location>
</feature>
<name>A0A401ZJ94_9CHLR</name>
<evidence type="ECO:0000313" key="13">
    <source>
        <dbReference type="Proteomes" id="UP000287224"/>
    </source>
</evidence>
<comment type="caution">
    <text evidence="12">The sequence shown here is derived from an EMBL/GenBank/DDBJ whole genome shotgun (WGS) entry which is preliminary data.</text>
</comment>
<evidence type="ECO:0000256" key="3">
    <source>
        <dbReference type="ARBA" id="ARBA00022676"/>
    </source>
</evidence>
<dbReference type="InterPro" id="IPR050297">
    <property type="entry name" value="LipidA_mod_glycosyltrf_83"/>
</dbReference>
<proteinExistence type="predicted"/>
<evidence type="ECO:0000256" key="6">
    <source>
        <dbReference type="ARBA" id="ARBA00022989"/>
    </source>
</evidence>
<gene>
    <name evidence="12" type="ORF">KDAU_42270</name>
</gene>
<dbReference type="OrthoDB" id="9810398at2"/>
<organism evidence="12 13">
    <name type="scientific">Dictyobacter aurantiacus</name>
    <dbReference type="NCBI Taxonomy" id="1936993"/>
    <lineage>
        <taxon>Bacteria</taxon>
        <taxon>Bacillati</taxon>
        <taxon>Chloroflexota</taxon>
        <taxon>Ktedonobacteria</taxon>
        <taxon>Ktedonobacterales</taxon>
        <taxon>Dictyobacteraceae</taxon>
        <taxon>Dictyobacter</taxon>
    </lineage>
</organism>
<feature type="transmembrane region" description="Helical" evidence="9">
    <location>
        <begin position="424"/>
        <end position="442"/>
    </location>
</feature>
<dbReference type="InterPro" id="IPR056785">
    <property type="entry name" value="YkcA/B-like_C"/>
</dbReference>
<keyword evidence="7 9" id="KW-0472">Membrane</keyword>
<feature type="transmembrane region" description="Helical" evidence="9">
    <location>
        <begin position="101"/>
        <end position="125"/>
    </location>
</feature>
<protein>
    <submittedName>
        <fullName evidence="12">Uncharacterized protein</fullName>
    </submittedName>
</protein>
<feature type="transmembrane region" description="Helical" evidence="9">
    <location>
        <begin position="204"/>
        <end position="220"/>
    </location>
</feature>
<evidence type="ECO:0000256" key="4">
    <source>
        <dbReference type="ARBA" id="ARBA00022679"/>
    </source>
</evidence>
<evidence type="ECO:0000256" key="8">
    <source>
        <dbReference type="SAM" id="MobiDB-lite"/>
    </source>
</evidence>
<feature type="transmembrane region" description="Helical" evidence="9">
    <location>
        <begin position="132"/>
        <end position="152"/>
    </location>
</feature>
<dbReference type="Proteomes" id="UP000287224">
    <property type="component" value="Unassembled WGS sequence"/>
</dbReference>
<evidence type="ECO:0000256" key="1">
    <source>
        <dbReference type="ARBA" id="ARBA00004651"/>
    </source>
</evidence>
<feature type="transmembrane region" description="Helical" evidence="9">
    <location>
        <begin position="541"/>
        <end position="563"/>
    </location>
</feature>
<dbReference type="InterPro" id="IPR038731">
    <property type="entry name" value="RgtA/B/C-like"/>
</dbReference>
<reference evidence="13" key="1">
    <citation type="submission" date="2018-12" db="EMBL/GenBank/DDBJ databases">
        <title>Tengunoibacter tsumagoiensis gen. nov., sp. nov., Dictyobacter kobayashii sp. nov., D. alpinus sp. nov., and D. joshuensis sp. nov. and description of Dictyobacteraceae fam. nov. within the order Ktedonobacterales isolated from Tengu-no-mugimeshi.</title>
        <authorList>
            <person name="Wang C.M."/>
            <person name="Zheng Y."/>
            <person name="Sakai Y."/>
            <person name="Toyoda A."/>
            <person name="Minakuchi Y."/>
            <person name="Abe K."/>
            <person name="Yokota A."/>
            <person name="Yabe S."/>
        </authorList>
    </citation>
    <scope>NUCLEOTIDE SEQUENCE [LARGE SCALE GENOMIC DNA]</scope>
    <source>
        <strain evidence="13">S-27</strain>
    </source>
</reference>
<dbReference type="GO" id="GO:0010041">
    <property type="term" value="P:response to iron(III) ion"/>
    <property type="evidence" value="ECO:0007669"/>
    <property type="project" value="TreeGrafter"/>
</dbReference>
<sequence length="764" mass="80756">MADIADASTVSPIDTTLPQSKTEMPRLWNRVALAAVLLLAVFMDFFQLGQNGYGNAYYAAGVRSMADSWHNFFFVSFDPGGFVTIDKPPLGFWLQTLSTKIFGFTPFSIFLPQALCGVLAVWLLYALVKRHFGAVAGLLAGLALAITPISVVTNRNNTIDGTLALVLLLAAWAVIHAAESGKLRWLLLCAVFVGVGFNVKMAEAYLVVPALGLAYLLCAPRPLWTRIWHLALALLVMLLLSLSWALAVDLTPASQRPYVGSTQDNSELSLAFGYNGLNRLHIGGNNGFGGRNRNGNPFNQNTQRPNTTGGGQNSTAAQQSPLPGGGNNNGNTVPGNNGTGGTGPGNIGSGNGFGRNGNVGGNGNAARQFAGGAGGFQTGAAGPFRLFSATLGGQIGWLLPFALVAIVALAVQRRWRLQVDNQQLAMVLWGMWLLAMAIFFSIDGSFHQYYMTEMAPGLSALVGIGVVVMWQAYRGHGWNGWLLPIALGLTAVAQLYMLASYPSWYQWLSPIIGVLAVVGIGLLVLLRLPWRLQFDLPRVRIAGGAVALGLLALLIAPTIWSGYSVIRNTESSAPTAGPSAQVAFALPGRNNVAGGNNAARAARNNLVNAFQGGFGDGGNADPALISFLESHQGNTKFLVATPSSQTADSIILSTNKPVMALGGFSGGDPILTTSDLQNLIHNGTVRYFWLGGARGGGQFNINQLPEQFRQFFANGAPGGFGRQNQATTWVTSHCSVVPASSWQSGGSTNNQGANQLYDCGTPQS</sequence>
<feature type="region of interest" description="Disordered" evidence="8">
    <location>
        <begin position="741"/>
        <end position="764"/>
    </location>
</feature>
<evidence type="ECO:0000259" key="11">
    <source>
        <dbReference type="Pfam" id="PF24878"/>
    </source>
</evidence>
<feature type="domain" description="Glycosyltransferase RgtA/B/C/D-like" evidence="10">
    <location>
        <begin position="86"/>
        <end position="244"/>
    </location>
</feature>
<dbReference type="GO" id="GO:0016763">
    <property type="term" value="F:pentosyltransferase activity"/>
    <property type="evidence" value="ECO:0007669"/>
    <property type="project" value="TreeGrafter"/>
</dbReference>
<feature type="transmembrane region" description="Helical" evidence="9">
    <location>
        <begin position="395"/>
        <end position="412"/>
    </location>
</feature>
<comment type="subcellular location">
    <subcellularLocation>
        <location evidence="1">Cell membrane</location>
        <topology evidence="1">Multi-pass membrane protein</topology>
    </subcellularLocation>
</comment>
<evidence type="ECO:0000256" key="9">
    <source>
        <dbReference type="SAM" id="Phobius"/>
    </source>
</evidence>
<feature type="transmembrane region" description="Helical" evidence="9">
    <location>
        <begin position="227"/>
        <end position="247"/>
    </location>
</feature>
<keyword evidence="6 9" id="KW-1133">Transmembrane helix</keyword>
<feature type="compositionally biased region" description="Gly residues" evidence="8">
    <location>
        <begin position="337"/>
        <end position="359"/>
    </location>
</feature>
<dbReference type="RefSeq" id="WP_126597785.1">
    <property type="nucleotide sequence ID" value="NZ_BIFQ01000001.1"/>
</dbReference>